<feature type="compositionally biased region" description="Polar residues" evidence="2">
    <location>
        <begin position="307"/>
        <end position="318"/>
    </location>
</feature>
<organism evidence="5 6">
    <name type="scientific">Megalurothrips usitatus</name>
    <name type="common">bean blossom thrips</name>
    <dbReference type="NCBI Taxonomy" id="439358"/>
    <lineage>
        <taxon>Eukaryota</taxon>
        <taxon>Metazoa</taxon>
        <taxon>Ecdysozoa</taxon>
        <taxon>Arthropoda</taxon>
        <taxon>Hexapoda</taxon>
        <taxon>Insecta</taxon>
        <taxon>Pterygota</taxon>
        <taxon>Neoptera</taxon>
        <taxon>Paraneoptera</taxon>
        <taxon>Thysanoptera</taxon>
        <taxon>Terebrantia</taxon>
        <taxon>Thripoidea</taxon>
        <taxon>Thripidae</taxon>
        <taxon>Megalurothrips</taxon>
    </lineage>
</organism>
<dbReference type="Gene3D" id="3.30.1520.10">
    <property type="entry name" value="Phox-like domain"/>
    <property type="match status" value="1"/>
</dbReference>
<dbReference type="GO" id="GO:0035091">
    <property type="term" value="F:phosphatidylinositol binding"/>
    <property type="evidence" value="ECO:0007669"/>
    <property type="project" value="InterPro"/>
</dbReference>
<feature type="domain" description="PX" evidence="3">
    <location>
        <begin position="665"/>
        <end position="784"/>
    </location>
</feature>
<comment type="caution">
    <text evidence="5">The sequence shown here is derived from an EMBL/GenBank/DDBJ whole genome shotgun (WGS) entry which is preliminary data.</text>
</comment>
<gene>
    <name evidence="5" type="ORF">ONE63_005368</name>
</gene>
<feature type="compositionally biased region" description="Basic residues" evidence="2">
    <location>
        <begin position="248"/>
        <end position="260"/>
    </location>
</feature>
<dbReference type="SUPFAM" id="SSF140741">
    <property type="entry name" value="RUN domain-like"/>
    <property type="match status" value="1"/>
</dbReference>
<feature type="region of interest" description="Disordered" evidence="2">
    <location>
        <begin position="447"/>
        <end position="466"/>
    </location>
</feature>
<accession>A0AAV7XV68</accession>
<keyword evidence="1" id="KW-0175">Coiled coil</keyword>
<evidence type="ECO:0000256" key="2">
    <source>
        <dbReference type="SAM" id="MobiDB-lite"/>
    </source>
</evidence>
<dbReference type="InterPro" id="IPR036871">
    <property type="entry name" value="PX_dom_sf"/>
</dbReference>
<proteinExistence type="predicted"/>
<evidence type="ECO:0000313" key="6">
    <source>
        <dbReference type="Proteomes" id="UP001075354"/>
    </source>
</evidence>
<sequence>MMSTVMAVSGGGSGSHLIEREQLMADLHDAVKKCQVRFGGRAELATESDPHVASLCCRLEAALSHGLRSKPLNKTSSAFKQMTEIVSTSLMLNRSETTNHVSFWHYVTEHLTKHEYERYLLLKQVWTDIGRGRAWLRSSLNEHSLERYLHCLIGNPQQIAQYYEEWALLLDQELSSNLPTMARGLGPILFAISIDKIELNQWHGSKSPNSGNLSLVDPTLSRSEPIIIADANVDNSSSGSGSMGSSGTRKKSEGRRKRKGPTNIISFDDDDTNIAQSVGGVSSSFDFKSAPPTCLNSPITVSVLSSDWKSCSDDSTPVANPPGLPNEKSGQSDKKEHKEQHLIGPSDSTQSTVLKLGAPIVMVEMQGSDDEGEKSAMRTKSGHQSRIAQLQTLTPVNNLSVGELIPVSMNEEAHSEEDSLSVPSYSEDTDCAAAALIATQKLLQNTTLDYNPPEQPSNSARSKSKVELPAHVNGEVRDALLAVLTRKEELQKENRHLKRALEESQEKVNTLQAEITESSRMHLDKVERVETRLQALNRENELLKHQLRKYVGAVQMLRRDGSQAHEMLSQLAGAQLVGDPPDYHTEAREYERKLIQVAEMHGELMEFNERLHRALQAKDTVLRRLRDELVDLRGPLPDEPGTSDDDAHSVTSDYDGGSICTAARALVNIWVPSAFLTGGSSDVHHVYQVFIRIRDDEWNIYRRYAQFYALHKDLKKQDAVVGTFDFPPKKALGNKDARFVEERRKRLQHYLRCVMNHLIQTNAELSASPDKELLVHMIPFFGEICSGGEDRTRRKRTSSRNPFTRLTRVNPDSQSSSSSPQYTGL</sequence>
<dbReference type="SMART" id="SM00312">
    <property type="entry name" value="PX"/>
    <property type="match status" value="1"/>
</dbReference>
<dbReference type="PANTHER" id="PTHR47194">
    <property type="entry name" value="SORTING NEXIN-29-RELATED"/>
    <property type="match status" value="1"/>
</dbReference>
<dbReference type="SUPFAM" id="SSF64268">
    <property type="entry name" value="PX domain"/>
    <property type="match status" value="1"/>
</dbReference>
<dbReference type="CDD" id="cd17689">
    <property type="entry name" value="RUN_SNX29"/>
    <property type="match status" value="1"/>
</dbReference>
<feature type="region of interest" description="Disordered" evidence="2">
    <location>
        <begin position="789"/>
        <end position="825"/>
    </location>
</feature>
<dbReference type="CDD" id="cd07277">
    <property type="entry name" value="PX_RUN"/>
    <property type="match status" value="1"/>
</dbReference>
<evidence type="ECO:0000256" key="1">
    <source>
        <dbReference type="SAM" id="Coils"/>
    </source>
</evidence>
<dbReference type="InterPro" id="IPR001683">
    <property type="entry name" value="PX_dom"/>
</dbReference>
<name>A0AAV7XV68_9NEOP</name>
<dbReference type="InterPro" id="IPR037916">
    <property type="entry name" value="SNX29_PX"/>
</dbReference>
<reference evidence="5" key="1">
    <citation type="submission" date="2022-12" db="EMBL/GenBank/DDBJ databases">
        <title>Chromosome-level genome assembly of the bean flower thrips Megalurothrips usitatus.</title>
        <authorList>
            <person name="Ma L."/>
            <person name="Liu Q."/>
            <person name="Li H."/>
            <person name="Cai W."/>
        </authorList>
    </citation>
    <scope>NUCLEOTIDE SEQUENCE</scope>
    <source>
        <strain evidence="5">Cailab_2022a</strain>
    </source>
</reference>
<dbReference type="PROSITE" id="PS50826">
    <property type="entry name" value="RUN"/>
    <property type="match status" value="1"/>
</dbReference>
<dbReference type="InterPro" id="IPR004012">
    <property type="entry name" value="Run_dom"/>
</dbReference>
<dbReference type="PANTHER" id="PTHR47194:SF3">
    <property type="entry name" value="SORTING NEXIN 29"/>
    <property type="match status" value="1"/>
</dbReference>
<dbReference type="SMART" id="SM00593">
    <property type="entry name" value="RUN"/>
    <property type="match status" value="1"/>
</dbReference>
<evidence type="ECO:0000259" key="3">
    <source>
        <dbReference type="PROSITE" id="PS50195"/>
    </source>
</evidence>
<feature type="compositionally biased region" description="Low complexity" evidence="2">
    <location>
        <begin position="236"/>
        <end position="247"/>
    </location>
</feature>
<feature type="region of interest" description="Disordered" evidence="2">
    <location>
        <begin position="367"/>
        <end position="386"/>
    </location>
</feature>
<evidence type="ECO:0000259" key="4">
    <source>
        <dbReference type="PROSITE" id="PS50826"/>
    </source>
</evidence>
<dbReference type="EMBL" id="JAPTSV010000002">
    <property type="protein sequence ID" value="KAJ1530469.1"/>
    <property type="molecule type" value="Genomic_DNA"/>
</dbReference>
<feature type="domain" description="RUN" evidence="4">
    <location>
        <begin position="46"/>
        <end position="197"/>
    </location>
</feature>
<dbReference type="InterPro" id="IPR037213">
    <property type="entry name" value="Run_dom_sf"/>
</dbReference>
<keyword evidence="6" id="KW-1185">Reference proteome</keyword>
<dbReference type="PROSITE" id="PS50195">
    <property type="entry name" value="PX"/>
    <property type="match status" value="1"/>
</dbReference>
<dbReference type="Pfam" id="PF02759">
    <property type="entry name" value="RUN"/>
    <property type="match status" value="1"/>
</dbReference>
<dbReference type="Gene3D" id="1.20.58.900">
    <property type="match status" value="1"/>
</dbReference>
<feature type="compositionally biased region" description="Basic and acidic residues" evidence="2">
    <location>
        <begin position="330"/>
        <end position="341"/>
    </location>
</feature>
<dbReference type="InterPro" id="IPR047329">
    <property type="entry name" value="RUN_SNX29"/>
</dbReference>
<feature type="coiled-coil region" evidence="1">
    <location>
        <begin position="480"/>
        <end position="553"/>
    </location>
</feature>
<feature type="region of interest" description="Disordered" evidence="2">
    <location>
        <begin position="307"/>
        <end position="350"/>
    </location>
</feature>
<dbReference type="Proteomes" id="UP001075354">
    <property type="component" value="Chromosome 2"/>
</dbReference>
<feature type="region of interest" description="Disordered" evidence="2">
    <location>
        <begin position="231"/>
        <end position="273"/>
    </location>
</feature>
<dbReference type="AlphaFoldDB" id="A0AAV7XV68"/>
<dbReference type="Pfam" id="PF00787">
    <property type="entry name" value="PX"/>
    <property type="match status" value="1"/>
</dbReference>
<protein>
    <recommendedName>
        <fullName evidence="7">Sorting nexin-29</fullName>
    </recommendedName>
</protein>
<evidence type="ECO:0000313" key="5">
    <source>
        <dbReference type="EMBL" id="KAJ1530469.1"/>
    </source>
</evidence>
<evidence type="ECO:0008006" key="7">
    <source>
        <dbReference type="Google" id="ProtNLM"/>
    </source>
</evidence>